<evidence type="ECO:0000313" key="10">
    <source>
        <dbReference type="EMBL" id="KIZ07029.1"/>
    </source>
</evidence>
<dbReference type="Pfam" id="PF03094">
    <property type="entry name" value="Mlo"/>
    <property type="match status" value="1"/>
</dbReference>
<evidence type="ECO:0000256" key="7">
    <source>
        <dbReference type="ARBA" id="ARBA00023265"/>
    </source>
</evidence>
<keyword evidence="7" id="KW-0568">Pathogenesis-related protein</keyword>
<dbReference type="GO" id="GO:0006952">
    <property type="term" value="P:defense response"/>
    <property type="evidence" value="ECO:0007669"/>
    <property type="project" value="UniProtKB-KW"/>
</dbReference>
<dbReference type="AlphaFoldDB" id="A0A0D2LKW2"/>
<dbReference type="OrthoDB" id="1388414at2759"/>
<dbReference type="GeneID" id="25727040"/>
<keyword evidence="5 8" id="KW-1133">Transmembrane helix</keyword>
<keyword evidence="4" id="KW-0611">Plant defense</keyword>
<keyword evidence="3 8" id="KW-0812">Transmembrane</keyword>
<dbReference type="GO" id="GO:0016020">
    <property type="term" value="C:membrane"/>
    <property type="evidence" value="ECO:0007669"/>
    <property type="project" value="UniProtKB-SubCell"/>
</dbReference>
<feature type="signal peptide" evidence="9">
    <location>
        <begin position="1"/>
        <end position="24"/>
    </location>
</feature>
<evidence type="ECO:0000256" key="6">
    <source>
        <dbReference type="ARBA" id="ARBA00023136"/>
    </source>
</evidence>
<comment type="similarity">
    <text evidence="2">Belongs to the MLO family.</text>
</comment>
<evidence type="ECO:0000256" key="9">
    <source>
        <dbReference type="SAM" id="SignalP"/>
    </source>
</evidence>
<gene>
    <name evidence="10" type="ORF">MNEG_0922</name>
</gene>
<evidence type="ECO:0000256" key="4">
    <source>
        <dbReference type="ARBA" id="ARBA00022821"/>
    </source>
</evidence>
<keyword evidence="9" id="KW-0732">Signal</keyword>
<comment type="subcellular location">
    <subcellularLocation>
        <location evidence="1">Membrane</location>
        <topology evidence="1">Multi-pass membrane protein</topology>
    </subcellularLocation>
</comment>
<evidence type="ECO:0000313" key="11">
    <source>
        <dbReference type="Proteomes" id="UP000054498"/>
    </source>
</evidence>
<dbReference type="STRING" id="145388.A0A0D2LKW2"/>
<proteinExistence type="inferred from homology"/>
<feature type="transmembrane region" description="Helical" evidence="8">
    <location>
        <begin position="110"/>
        <end position="134"/>
    </location>
</feature>
<dbReference type="RefSeq" id="XP_013906048.1">
    <property type="nucleotide sequence ID" value="XM_014050594.1"/>
</dbReference>
<evidence type="ECO:0000256" key="3">
    <source>
        <dbReference type="ARBA" id="ARBA00022692"/>
    </source>
</evidence>
<feature type="chain" id="PRO_5002258000" evidence="9">
    <location>
        <begin position="25"/>
        <end position="316"/>
    </location>
</feature>
<organism evidence="10 11">
    <name type="scientific">Monoraphidium neglectum</name>
    <dbReference type="NCBI Taxonomy" id="145388"/>
    <lineage>
        <taxon>Eukaryota</taxon>
        <taxon>Viridiplantae</taxon>
        <taxon>Chlorophyta</taxon>
        <taxon>core chlorophytes</taxon>
        <taxon>Chlorophyceae</taxon>
        <taxon>CS clade</taxon>
        <taxon>Sphaeropleales</taxon>
        <taxon>Selenastraceae</taxon>
        <taxon>Monoraphidium</taxon>
    </lineage>
</organism>
<protein>
    <submittedName>
        <fullName evidence="10">MLO-like protein 12</fullName>
    </submittedName>
</protein>
<dbReference type="InterPro" id="IPR004326">
    <property type="entry name" value="Mlo"/>
</dbReference>
<dbReference type="Proteomes" id="UP000054498">
    <property type="component" value="Unassembled WGS sequence"/>
</dbReference>
<evidence type="ECO:0000256" key="5">
    <source>
        <dbReference type="ARBA" id="ARBA00022989"/>
    </source>
</evidence>
<dbReference type="KEGG" id="mng:MNEG_0922"/>
<evidence type="ECO:0000256" key="1">
    <source>
        <dbReference type="ARBA" id="ARBA00004141"/>
    </source>
</evidence>
<dbReference type="PANTHER" id="PTHR31942:SF52">
    <property type="entry name" value="MLO-LIKE PROTEIN 1"/>
    <property type="match status" value="1"/>
</dbReference>
<keyword evidence="11" id="KW-1185">Reference proteome</keyword>
<sequence length="316" mass="34819">MLTFIKQELFLLGLISMLLTAVQGSMLKICIPDGVAAYGLNWKPQSKVPVFIDESIEYSTSYMEDEASKDGRRLLGLLGRHLLGGPPKGDYNKCGKGRQPLFSAYMMHQVHLLIFLFAVVHVLYVFGTLMICLVQIRQWRRWEAEAPAADAFLRMSDITAPSPRAPPSRAGGGARAERATRRARASAKALWVRVGSSGLAHAGRVALAVVTSDLVFSPVTRAVYYSLRLLFIARLNLDQSFDFAAFVERSIEEHLPHLMKLNAAMMCLAAALLSFPFPAYLPYWLFGLSVVTEFVLAGKLASISTLAAAQKPTEQP</sequence>
<evidence type="ECO:0000256" key="2">
    <source>
        <dbReference type="ARBA" id="ARBA00006574"/>
    </source>
</evidence>
<name>A0A0D2LKW2_9CHLO</name>
<dbReference type="EMBL" id="KK100303">
    <property type="protein sequence ID" value="KIZ07029.1"/>
    <property type="molecule type" value="Genomic_DNA"/>
</dbReference>
<reference evidence="10 11" key="1">
    <citation type="journal article" date="2013" name="BMC Genomics">
        <title>Reconstruction of the lipid metabolism for the microalga Monoraphidium neglectum from its genome sequence reveals characteristics suitable for biofuel production.</title>
        <authorList>
            <person name="Bogen C."/>
            <person name="Al-Dilaimi A."/>
            <person name="Albersmeier A."/>
            <person name="Wichmann J."/>
            <person name="Grundmann M."/>
            <person name="Rupp O."/>
            <person name="Lauersen K.J."/>
            <person name="Blifernez-Klassen O."/>
            <person name="Kalinowski J."/>
            <person name="Goesmann A."/>
            <person name="Mussgnug J.H."/>
            <person name="Kruse O."/>
        </authorList>
    </citation>
    <scope>NUCLEOTIDE SEQUENCE [LARGE SCALE GENOMIC DNA]</scope>
    <source>
        <strain evidence="10 11">SAG 48.87</strain>
    </source>
</reference>
<dbReference type="PANTHER" id="PTHR31942">
    <property type="entry name" value="MLO-LIKE PROTEIN 1"/>
    <property type="match status" value="1"/>
</dbReference>
<accession>A0A0D2LKW2</accession>
<evidence type="ECO:0000256" key="8">
    <source>
        <dbReference type="SAM" id="Phobius"/>
    </source>
</evidence>
<keyword evidence="6 8" id="KW-0472">Membrane</keyword>